<organism evidence="11 12">
    <name type="scientific">Salibacterium salarium</name>
    <dbReference type="NCBI Taxonomy" id="284579"/>
    <lineage>
        <taxon>Bacteria</taxon>
        <taxon>Bacillati</taxon>
        <taxon>Bacillota</taxon>
        <taxon>Bacilli</taxon>
        <taxon>Bacillales</taxon>
        <taxon>Bacillaceae</taxon>
    </lineage>
</organism>
<comment type="caution">
    <text evidence="11">The sequence shown here is derived from an EMBL/GenBank/DDBJ whole genome shotgun (WGS) entry which is preliminary data.</text>
</comment>
<dbReference type="Proteomes" id="UP000275076">
    <property type="component" value="Unassembled WGS sequence"/>
</dbReference>
<keyword evidence="6 9" id="KW-1133">Transmembrane helix</keyword>
<dbReference type="GO" id="GO:0005886">
    <property type="term" value="C:plasma membrane"/>
    <property type="evidence" value="ECO:0007669"/>
    <property type="project" value="UniProtKB-SubCell"/>
</dbReference>
<dbReference type="AlphaFoldDB" id="A0A3R9PYZ8"/>
<evidence type="ECO:0000256" key="8">
    <source>
        <dbReference type="ARBA" id="ARBA00038436"/>
    </source>
</evidence>
<keyword evidence="7 9" id="KW-0472">Membrane</keyword>
<keyword evidence="3" id="KW-1003">Cell membrane</keyword>
<gene>
    <name evidence="11" type="ORF">D7Z54_27800</name>
</gene>
<dbReference type="InterPro" id="IPR055348">
    <property type="entry name" value="DctQ"/>
</dbReference>
<protein>
    <submittedName>
        <fullName evidence="11">TRAP transporter small permease</fullName>
    </submittedName>
</protein>
<keyword evidence="5 9" id="KW-0812">Transmembrane</keyword>
<evidence type="ECO:0000256" key="6">
    <source>
        <dbReference type="ARBA" id="ARBA00022989"/>
    </source>
</evidence>
<evidence type="ECO:0000256" key="4">
    <source>
        <dbReference type="ARBA" id="ARBA00022519"/>
    </source>
</evidence>
<proteinExistence type="inferred from homology"/>
<evidence type="ECO:0000256" key="7">
    <source>
        <dbReference type="ARBA" id="ARBA00023136"/>
    </source>
</evidence>
<name>A0A3R9PYZ8_9BACI</name>
<dbReference type="EMBL" id="RBVX01000043">
    <property type="protein sequence ID" value="RSL30093.1"/>
    <property type="molecule type" value="Genomic_DNA"/>
</dbReference>
<evidence type="ECO:0000256" key="1">
    <source>
        <dbReference type="ARBA" id="ARBA00004429"/>
    </source>
</evidence>
<dbReference type="PANTHER" id="PTHR35011:SF2">
    <property type="entry name" value="2,3-DIKETO-L-GULONATE TRAP TRANSPORTER SMALL PERMEASE PROTEIN YIAM"/>
    <property type="match status" value="1"/>
</dbReference>
<keyword evidence="12" id="KW-1185">Reference proteome</keyword>
<reference evidence="11 12" key="1">
    <citation type="submission" date="2018-10" db="EMBL/GenBank/DDBJ databases">
        <title>Draft genome sequence of Bacillus salarius IM0101, isolated from a hypersaline soil in Inner Mongolia, China.</title>
        <authorList>
            <person name="Yamprayoonswat W."/>
            <person name="Boonvisut S."/>
            <person name="Jumpathong W."/>
            <person name="Sittihan S."/>
            <person name="Ruangsuj P."/>
            <person name="Wanthongcharoen S."/>
            <person name="Thongpramul N."/>
            <person name="Pimmason S."/>
            <person name="Yu B."/>
            <person name="Yasawong M."/>
        </authorList>
    </citation>
    <scope>NUCLEOTIDE SEQUENCE [LARGE SCALE GENOMIC DNA]</scope>
    <source>
        <strain evidence="11 12">IM0101</strain>
    </source>
</reference>
<keyword evidence="4" id="KW-0997">Cell inner membrane</keyword>
<evidence type="ECO:0000313" key="12">
    <source>
        <dbReference type="Proteomes" id="UP000275076"/>
    </source>
</evidence>
<evidence type="ECO:0000256" key="2">
    <source>
        <dbReference type="ARBA" id="ARBA00022448"/>
    </source>
</evidence>
<comment type="subcellular location">
    <subcellularLocation>
        <location evidence="1">Cell inner membrane</location>
        <topology evidence="1">Multi-pass membrane protein</topology>
    </subcellularLocation>
</comment>
<evidence type="ECO:0000256" key="5">
    <source>
        <dbReference type="ARBA" id="ARBA00022692"/>
    </source>
</evidence>
<keyword evidence="2" id="KW-0813">Transport</keyword>
<dbReference type="InterPro" id="IPR007387">
    <property type="entry name" value="TRAP_DctQ"/>
</dbReference>
<evidence type="ECO:0000259" key="10">
    <source>
        <dbReference type="Pfam" id="PF04290"/>
    </source>
</evidence>
<accession>A0A3R9PYZ8</accession>
<dbReference type="RefSeq" id="WP_125561288.1">
    <property type="nucleotide sequence ID" value="NZ_RBVX01000043.1"/>
</dbReference>
<dbReference type="Pfam" id="PF04290">
    <property type="entry name" value="DctQ"/>
    <property type="match status" value="1"/>
</dbReference>
<dbReference type="OrthoDB" id="9815614at2"/>
<dbReference type="GO" id="GO:0015740">
    <property type="term" value="P:C4-dicarboxylate transport"/>
    <property type="evidence" value="ECO:0007669"/>
    <property type="project" value="TreeGrafter"/>
</dbReference>
<dbReference type="PANTHER" id="PTHR35011">
    <property type="entry name" value="2,3-DIKETO-L-GULONATE TRAP TRANSPORTER SMALL PERMEASE PROTEIN YIAM"/>
    <property type="match status" value="1"/>
</dbReference>
<feature type="transmembrane region" description="Helical" evidence="9">
    <location>
        <begin position="85"/>
        <end position="110"/>
    </location>
</feature>
<sequence length="168" mass="19120">MKPTLDKIQSFIESINALFLIMLSITLFTGVVSRYIFQSSIPETEIFQKLSISWLVFMGSAIAVKENEHLQIDIFSEYLPSKLRLLKNIVVYILSLFAICILIAVGWKALEAGLNRTELVEIRFLSSQPTLTYYFSSIFGGSFLMLVFHLLNVKKFFIHKGEPGGDEK</sequence>
<evidence type="ECO:0000256" key="9">
    <source>
        <dbReference type="SAM" id="Phobius"/>
    </source>
</evidence>
<comment type="similarity">
    <text evidence="8">Belongs to the TRAP transporter small permease family.</text>
</comment>
<feature type="domain" description="Tripartite ATP-independent periplasmic transporters DctQ component" evidence="10">
    <location>
        <begin position="25"/>
        <end position="153"/>
    </location>
</feature>
<feature type="transmembrane region" description="Helical" evidence="9">
    <location>
        <begin position="130"/>
        <end position="151"/>
    </location>
</feature>
<dbReference type="GO" id="GO:0022857">
    <property type="term" value="F:transmembrane transporter activity"/>
    <property type="evidence" value="ECO:0007669"/>
    <property type="project" value="TreeGrafter"/>
</dbReference>
<evidence type="ECO:0000313" key="11">
    <source>
        <dbReference type="EMBL" id="RSL30093.1"/>
    </source>
</evidence>
<evidence type="ECO:0000256" key="3">
    <source>
        <dbReference type="ARBA" id="ARBA00022475"/>
    </source>
</evidence>
<feature type="transmembrane region" description="Helical" evidence="9">
    <location>
        <begin position="12"/>
        <end position="34"/>
    </location>
</feature>